<feature type="region of interest" description="Disordered" evidence="1">
    <location>
        <begin position="43"/>
        <end position="94"/>
    </location>
</feature>
<gene>
    <name evidence="2" type="ORF">GCM10023258_19740</name>
</gene>
<feature type="compositionally biased region" description="Low complexity" evidence="1">
    <location>
        <begin position="47"/>
        <end position="94"/>
    </location>
</feature>
<proteinExistence type="predicted"/>
<name>A0ABP9JC91_9MICO</name>
<dbReference type="EMBL" id="BAABIW010000014">
    <property type="protein sequence ID" value="GAA5026190.1"/>
    <property type="molecule type" value="Genomic_DNA"/>
</dbReference>
<dbReference type="Proteomes" id="UP001500427">
    <property type="component" value="Unassembled WGS sequence"/>
</dbReference>
<accession>A0ABP9JC91</accession>
<protein>
    <recommendedName>
        <fullName evidence="4">Lipoprotein LpqN</fullName>
    </recommendedName>
</protein>
<comment type="caution">
    <text evidence="2">The sequence shown here is derived from an EMBL/GenBank/DDBJ whole genome shotgun (WGS) entry which is preliminary data.</text>
</comment>
<dbReference type="RefSeq" id="WP_345507303.1">
    <property type="nucleotide sequence ID" value="NZ_BAABIW010000014.1"/>
</dbReference>
<evidence type="ECO:0000256" key="1">
    <source>
        <dbReference type="SAM" id="MobiDB-lite"/>
    </source>
</evidence>
<sequence length="241" mass="24686">MSTPAAAPDRSATVPAGPTSRLRRLAAVGLVAPVLALAACSGEPSVTADPTAPGTATAASSGAATTPGTTPPSSSATPSTPAATATSAAAPTKAPAYSTRTITAVIKDPDLGHTITALRLSRNLPFPKNQPVGAEAFEIVGVKVDFRAGSRYSAALEPSMLSLIATSPKQNVPVTAEFGKAYKAEPLTTAKRDDRSRGWVFFKVDKGTTSSLRLAFNRPAYEVSTTDKKITAKTFSAVLSK</sequence>
<reference evidence="3" key="1">
    <citation type="journal article" date="2019" name="Int. J. Syst. Evol. Microbiol.">
        <title>The Global Catalogue of Microorganisms (GCM) 10K type strain sequencing project: providing services to taxonomists for standard genome sequencing and annotation.</title>
        <authorList>
            <consortium name="The Broad Institute Genomics Platform"/>
            <consortium name="The Broad Institute Genome Sequencing Center for Infectious Disease"/>
            <person name="Wu L."/>
            <person name="Ma J."/>
        </authorList>
    </citation>
    <scope>NUCLEOTIDE SEQUENCE [LARGE SCALE GENOMIC DNA]</scope>
    <source>
        <strain evidence="3">JCM 17687</strain>
    </source>
</reference>
<evidence type="ECO:0000313" key="3">
    <source>
        <dbReference type="Proteomes" id="UP001500427"/>
    </source>
</evidence>
<evidence type="ECO:0008006" key="4">
    <source>
        <dbReference type="Google" id="ProtNLM"/>
    </source>
</evidence>
<evidence type="ECO:0000313" key="2">
    <source>
        <dbReference type="EMBL" id="GAA5026190.1"/>
    </source>
</evidence>
<keyword evidence="3" id="KW-1185">Reference proteome</keyword>
<organism evidence="2 3">
    <name type="scientific">Terrabacter aeriphilus</name>
    <dbReference type="NCBI Taxonomy" id="515662"/>
    <lineage>
        <taxon>Bacteria</taxon>
        <taxon>Bacillati</taxon>
        <taxon>Actinomycetota</taxon>
        <taxon>Actinomycetes</taxon>
        <taxon>Micrococcales</taxon>
        <taxon>Intrasporangiaceae</taxon>
        <taxon>Terrabacter</taxon>
    </lineage>
</organism>